<evidence type="ECO:0000313" key="2">
    <source>
        <dbReference type="Proteomes" id="UP000314985"/>
    </source>
</evidence>
<accession>A0A4X1V601</accession>
<reference evidence="1" key="2">
    <citation type="submission" date="2025-08" db="UniProtKB">
        <authorList>
            <consortium name="Ensembl"/>
        </authorList>
    </citation>
    <scope>IDENTIFICATION</scope>
</reference>
<dbReference type="Ensembl" id="ENSSSCT00070043999.1">
    <property type="protein sequence ID" value="ENSSSCP00070037052.1"/>
    <property type="gene ID" value="ENSSSCG00070022129.1"/>
</dbReference>
<protein>
    <submittedName>
        <fullName evidence="1">Uncharacterized protein</fullName>
    </submittedName>
</protein>
<dbReference type="AlphaFoldDB" id="A0A4X1V601"/>
<reference evidence="1 2" key="1">
    <citation type="submission" date="2017-08" db="EMBL/GenBank/DDBJ databases">
        <title>USMARCv1.0.</title>
        <authorList>
            <person name="Hannum G.I."/>
            <person name="Koren S."/>
            <person name="Schroeder S.G."/>
            <person name="Chin S.C."/>
            <person name="Nonneman D.J."/>
            <person name="Becker S.A."/>
            <person name="Rosen B.D."/>
            <person name="Bickhart D.M."/>
            <person name="Putnam N.H."/>
            <person name="Green R.E."/>
            <person name="Tuggle C.K."/>
            <person name="Liu H."/>
            <person name="Rohrer G.A."/>
            <person name="Warr A."/>
            <person name="Hall R."/>
            <person name="Kim K."/>
            <person name="Hume D.A."/>
            <person name="Talbot R."/>
            <person name="Chow W."/>
            <person name="Howe K."/>
            <person name="Schwartz A.S."/>
            <person name="Watson M."/>
            <person name="Archibald A.L."/>
            <person name="Phillippy A.M."/>
            <person name="Smith T.P.L."/>
        </authorList>
    </citation>
    <scope>NUCLEOTIDE SEQUENCE [LARGE SCALE GENOMIC DNA]</scope>
</reference>
<organism evidence="1 2">
    <name type="scientific">Sus scrofa</name>
    <name type="common">Pig</name>
    <dbReference type="NCBI Taxonomy" id="9823"/>
    <lineage>
        <taxon>Eukaryota</taxon>
        <taxon>Metazoa</taxon>
        <taxon>Chordata</taxon>
        <taxon>Craniata</taxon>
        <taxon>Vertebrata</taxon>
        <taxon>Euteleostomi</taxon>
        <taxon>Mammalia</taxon>
        <taxon>Eutheria</taxon>
        <taxon>Laurasiatheria</taxon>
        <taxon>Artiodactyla</taxon>
        <taxon>Suina</taxon>
        <taxon>Suidae</taxon>
        <taxon>Sus</taxon>
    </lineage>
</organism>
<evidence type="ECO:0000313" key="1">
    <source>
        <dbReference type="Ensembl" id="ENSSSCP00070037052.1"/>
    </source>
</evidence>
<name>A0A4X1V601_PIG</name>
<dbReference type="Proteomes" id="UP000314985">
    <property type="component" value="Chromosome 14"/>
</dbReference>
<proteinExistence type="predicted"/>
<sequence length="122" mass="13944">MLNVVNYQRNTNQNYCEVSLPLVRMAIIKMSTNNKCYRGCGEKGTPYIVDGNANWYNYYEIQYGASSKKLKIELPYNPAIPLLGIYPEKTIIQKHTCTPVFIASLFTIAKTWKQPKCPQKTG</sequence>